<feature type="transmembrane region" description="Helical" evidence="2">
    <location>
        <begin position="20"/>
        <end position="43"/>
    </location>
</feature>
<dbReference type="InterPro" id="IPR027381">
    <property type="entry name" value="LytR/CpsA/Psr_C"/>
</dbReference>
<dbReference type="Proteomes" id="UP000029839">
    <property type="component" value="Unassembled WGS sequence"/>
</dbReference>
<evidence type="ECO:0000313" key="5">
    <source>
        <dbReference type="Proteomes" id="UP000029839"/>
    </source>
</evidence>
<name>A0A0A0BU75_9CELL</name>
<keyword evidence="2" id="KW-0812">Transmembrane</keyword>
<evidence type="ECO:0000256" key="2">
    <source>
        <dbReference type="SAM" id="Phobius"/>
    </source>
</evidence>
<accession>A0A0A0BU75</accession>
<evidence type="ECO:0000259" key="3">
    <source>
        <dbReference type="Pfam" id="PF13399"/>
    </source>
</evidence>
<dbReference type="EMBL" id="AXCY01000042">
    <property type="protein sequence ID" value="KGM10679.1"/>
    <property type="molecule type" value="Genomic_DNA"/>
</dbReference>
<feature type="domain" description="LytR/CpsA/Psr regulator C-terminal" evidence="3">
    <location>
        <begin position="79"/>
        <end position="164"/>
    </location>
</feature>
<organism evidence="4 5">
    <name type="scientific">Cellulomonas carbonis T26</name>
    <dbReference type="NCBI Taxonomy" id="947969"/>
    <lineage>
        <taxon>Bacteria</taxon>
        <taxon>Bacillati</taxon>
        <taxon>Actinomycetota</taxon>
        <taxon>Actinomycetes</taxon>
        <taxon>Micrococcales</taxon>
        <taxon>Cellulomonadaceae</taxon>
        <taxon>Cellulomonas</taxon>
    </lineage>
</organism>
<dbReference type="RefSeq" id="WP_043606567.1">
    <property type="nucleotide sequence ID" value="NZ_AXCY01000042.1"/>
</dbReference>
<comment type="caution">
    <text evidence="4">The sequence shown here is derived from an EMBL/GenBank/DDBJ whole genome shotgun (WGS) entry which is preliminary data.</text>
</comment>
<gene>
    <name evidence="4" type="ORF">N868_14040</name>
</gene>
<sequence>MTARDPQALRRRHRRERQAVVFGSMLAAMAVAALGATAVYTGVIDPPFAREFTTLRPEAEGAGAAPCPPEGAVPTTYGEVQVQVLNGAGRAGLAADVGDQLAARGFTVLSADNFPGDYPGIALVRFGETGLRAGYTLAAQIDGAALLIDTRTEPTVDLVLGGAYSTLVEPAAVPLAPGEPLVGVEGCVPLDEALQVAPPGPAPATEEPAEGEQAPAEGEQAPAEG</sequence>
<evidence type="ECO:0000256" key="1">
    <source>
        <dbReference type="SAM" id="MobiDB-lite"/>
    </source>
</evidence>
<protein>
    <recommendedName>
        <fullName evidence="3">LytR/CpsA/Psr regulator C-terminal domain-containing protein</fullName>
    </recommendedName>
</protein>
<dbReference type="Gene3D" id="3.30.70.2390">
    <property type="match status" value="1"/>
</dbReference>
<dbReference type="OrthoDB" id="3267444at2"/>
<dbReference type="Pfam" id="PF13399">
    <property type="entry name" value="LytR_C"/>
    <property type="match status" value="1"/>
</dbReference>
<reference evidence="4 5" key="2">
    <citation type="journal article" date="2015" name="Stand. Genomic Sci.">
        <title>Draft genome sequence of Cellulomonas carbonis T26(T) and comparative analysis of six Cellulomonas genomes.</title>
        <authorList>
            <person name="Zhuang W."/>
            <person name="Zhang S."/>
            <person name="Xia X."/>
            <person name="Wang G."/>
        </authorList>
    </citation>
    <scope>NUCLEOTIDE SEQUENCE [LARGE SCALE GENOMIC DNA]</scope>
    <source>
        <strain evidence="4 5">T26</strain>
    </source>
</reference>
<feature type="region of interest" description="Disordered" evidence="1">
    <location>
        <begin position="194"/>
        <end position="225"/>
    </location>
</feature>
<keyword evidence="2" id="KW-1133">Transmembrane helix</keyword>
<keyword evidence="5" id="KW-1185">Reference proteome</keyword>
<keyword evidence="2" id="KW-0472">Membrane</keyword>
<evidence type="ECO:0000313" key="4">
    <source>
        <dbReference type="EMBL" id="KGM10679.1"/>
    </source>
</evidence>
<feature type="compositionally biased region" description="Low complexity" evidence="1">
    <location>
        <begin position="203"/>
        <end position="225"/>
    </location>
</feature>
<proteinExistence type="predicted"/>
<reference evidence="4 5" key="1">
    <citation type="submission" date="2013-08" db="EMBL/GenBank/DDBJ databases">
        <title>Genome sequencing of Cellulomonas carbonis T26.</title>
        <authorList>
            <person name="Chen F."/>
            <person name="Li Y."/>
            <person name="Wang G."/>
        </authorList>
    </citation>
    <scope>NUCLEOTIDE SEQUENCE [LARGE SCALE GENOMIC DNA]</scope>
    <source>
        <strain evidence="4 5">T26</strain>
    </source>
</reference>
<dbReference type="AlphaFoldDB" id="A0A0A0BU75"/>